<dbReference type="AlphaFoldDB" id="A0A1B6C929"/>
<feature type="non-terminal residue" evidence="1">
    <location>
        <position position="110"/>
    </location>
</feature>
<evidence type="ECO:0000313" key="1">
    <source>
        <dbReference type="EMBL" id="JAS09961.1"/>
    </source>
</evidence>
<feature type="non-terminal residue" evidence="1">
    <location>
        <position position="1"/>
    </location>
</feature>
<name>A0A1B6C929_9HEMI</name>
<gene>
    <name evidence="1" type="ORF">g.45128</name>
</gene>
<reference evidence="1" key="1">
    <citation type="submission" date="2015-12" db="EMBL/GenBank/DDBJ databases">
        <title>De novo transcriptome assembly of four potential Pierce s Disease insect vectors from Arizona vineyards.</title>
        <authorList>
            <person name="Tassone E.E."/>
        </authorList>
    </citation>
    <scope>NUCLEOTIDE SEQUENCE</scope>
</reference>
<accession>A0A1B6C929</accession>
<protein>
    <submittedName>
        <fullName evidence="1">Uncharacterized protein</fullName>
    </submittedName>
</protein>
<dbReference type="EMBL" id="GEDC01027337">
    <property type="protein sequence ID" value="JAS09961.1"/>
    <property type="molecule type" value="Transcribed_RNA"/>
</dbReference>
<organism evidence="1">
    <name type="scientific">Clastoptera arizonana</name>
    <name type="common">Arizona spittle bug</name>
    <dbReference type="NCBI Taxonomy" id="38151"/>
    <lineage>
        <taxon>Eukaryota</taxon>
        <taxon>Metazoa</taxon>
        <taxon>Ecdysozoa</taxon>
        <taxon>Arthropoda</taxon>
        <taxon>Hexapoda</taxon>
        <taxon>Insecta</taxon>
        <taxon>Pterygota</taxon>
        <taxon>Neoptera</taxon>
        <taxon>Paraneoptera</taxon>
        <taxon>Hemiptera</taxon>
        <taxon>Auchenorrhyncha</taxon>
        <taxon>Cercopoidea</taxon>
        <taxon>Clastopteridae</taxon>
        <taxon>Clastoptera</taxon>
    </lineage>
</organism>
<proteinExistence type="predicted"/>
<sequence>PSSGGFTPIINPINSTNHLTGQSIKNGTVNYSLWDMKKNSLPHATVSKVFLPEVGSNTKNPIIVESIKMNALHKNTSESVTIGLREPTSALLQGQGPTSVLLQGLGPTKL</sequence>